<comment type="subcellular location">
    <subcellularLocation>
        <location evidence="1">Membrane</location>
    </subcellularLocation>
</comment>
<comment type="caution">
    <text evidence="5">Lacks conserved residue(s) required for the propagation of feature annotation.</text>
</comment>
<dbReference type="PROSITE" id="PS51004">
    <property type="entry name" value="SEMA"/>
    <property type="match status" value="1"/>
</dbReference>
<dbReference type="GO" id="GO:0030335">
    <property type="term" value="P:positive regulation of cell migration"/>
    <property type="evidence" value="ECO:0007669"/>
    <property type="project" value="TreeGrafter"/>
</dbReference>
<keyword evidence="6" id="KW-0812">Transmembrane</keyword>
<organism evidence="9 10">
    <name type="scientific">Trichobilharzia regenti</name>
    <name type="common">Nasal bird schistosome</name>
    <dbReference type="NCBI Taxonomy" id="157069"/>
    <lineage>
        <taxon>Eukaryota</taxon>
        <taxon>Metazoa</taxon>
        <taxon>Spiralia</taxon>
        <taxon>Lophotrochozoa</taxon>
        <taxon>Platyhelminthes</taxon>
        <taxon>Trematoda</taxon>
        <taxon>Digenea</taxon>
        <taxon>Strigeidida</taxon>
        <taxon>Schistosomatoidea</taxon>
        <taxon>Schistosomatidae</taxon>
        <taxon>Trichobilharzia</taxon>
    </lineage>
</organism>
<evidence type="ECO:0000256" key="3">
    <source>
        <dbReference type="ARBA" id="ARBA00023157"/>
    </source>
</evidence>
<evidence type="ECO:0000313" key="10">
    <source>
        <dbReference type="WBParaSite" id="TREG1_85790.1"/>
    </source>
</evidence>
<dbReference type="GO" id="GO:0071526">
    <property type="term" value="P:semaphorin-plexin signaling pathway"/>
    <property type="evidence" value="ECO:0007669"/>
    <property type="project" value="TreeGrafter"/>
</dbReference>
<reference evidence="9" key="1">
    <citation type="submission" date="2022-06" db="EMBL/GenBank/DDBJ databases">
        <authorList>
            <person name="Berger JAMES D."/>
            <person name="Berger JAMES D."/>
        </authorList>
    </citation>
    <scope>NUCLEOTIDE SEQUENCE [LARGE SCALE GENOMIC DNA]</scope>
</reference>
<accession>A0AA85KGV2</accession>
<dbReference type="Gene3D" id="3.30.1680.10">
    <property type="entry name" value="ligand-binding face of the semaphorins, domain 2"/>
    <property type="match status" value="1"/>
</dbReference>
<feature type="domain" description="Sema" evidence="8">
    <location>
        <begin position="16"/>
        <end position="585"/>
    </location>
</feature>
<dbReference type="GO" id="GO:0007411">
    <property type="term" value="P:axon guidance"/>
    <property type="evidence" value="ECO:0007669"/>
    <property type="project" value="TreeGrafter"/>
</dbReference>
<dbReference type="PANTHER" id="PTHR11036:SF127">
    <property type="entry name" value="SEMAPHORIN-1A"/>
    <property type="match status" value="1"/>
</dbReference>
<keyword evidence="4" id="KW-0325">Glycoprotein</keyword>
<evidence type="ECO:0000256" key="4">
    <source>
        <dbReference type="ARBA" id="ARBA00023180"/>
    </source>
</evidence>
<dbReference type="SMART" id="SM00630">
    <property type="entry name" value="Sema"/>
    <property type="match status" value="1"/>
</dbReference>
<dbReference type="SUPFAM" id="SSF101912">
    <property type="entry name" value="Sema domain"/>
    <property type="match status" value="1"/>
</dbReference>
<feature type="chain" id="PRO_5041673594" description="Sema domain-containing protein" evidence="7">
    <location>
        <begin position="27"/>
        <end position="961"/>
    </location>
</feature>
<evidence type="ECO:0000256" key="6">
    <source>
        <dbReference type="SAM" id="Phobius"/>
    </source>
</evidence>
<keyword evidence="6" id="KW-1133">Transmembrane helix</keyword>
<dbReference type="Pfam" id="PF01437">
    <property type="entry name" value="PSI"/>
    <property type="match status" value="1"/>
</dbReference>
<keyword evidence="9" id="KW-1185">Reference proteome</keyword>
<keyword evidence="3" id="KW-1015">Disulfide bond</keyword>
<dbReference type="GO" id="GO:0005886">
    <property type="term" value="C:plasma membrane"/>
    <property type="evidence" value="ECO:0007669"/>
    <property type="project" value="TreeGrafter"/>
</dbReference>
<keyword evidence="7" id="KW-0732">Signal</keyword>
<evidence type="ECO:0000259" key="8">
    <source>
        <dbReference type="PROSITE" id="PS51004"/>
    </source>
</evidence>
<dbReference type="GO" id="GO:0045499">
    <property type="term" value="F:chemorepellent activity"/>
    <property type="evidence" value="ECO:0007669"/>
    <property type="project" value="TreeGrafter"/>
</dbReference>
<proteinExistence type="predicted"/>
<evidence type="ECO:0000256" key="5">
    <source>
        <dbReference type="PROSITE-ProRule" id="PRU00352"/>
    </source>
</evidence>
<dbReference type="GO" id="GO:0030215">
    <property type="term" value="F:semaphorin receptor binding"/>
    <property type="evidence" value="ECO:0007669"/>
    <property type="project" value="InterPro"/>
</dbReference>
<feature type="signal peptide" evidence="7">
    <location>
        <begin position="1"/>
        <end position="26"/>
    </location>
</feature>
<sequence length="961" mass="110319">MLHVCYLLGLMIYVCNVSLLFHVVDTEEKISRDSRVHIGRFCLISSAENYLFLGTNTSIIIISITNEHFIHDKVTWPTIQTESVFDLRYNHCNSVIQSVVRLAPGTFEVCGRSLMSIRCNILAKKDLIWSTFSGNTAPFDLKYKDLFYDYSDGYLTLASSSDGYSPRLEVKKLKLLEDQMNLPKEIIMHTSYDVMENSNYNAYTNNYHLLLSNSMYWDKLLETNNLKNSHFTEGYEFTFKKILSLPGRRYIVFREPAIETQLRENPWTSDRKIVYTRIARICTEDKGFQMPDDGRKLFTSFFKTRLVCQVRSKMQTKYRISSTNRDFNYLVSLSTSYSPEMSNDLILYGLFSSRDPQLDDELPANLANNLVFSGPLALCIYKLSTVDKTIESSDLIMRLPSFFPYHLRDTSSSSSFENHSNVNIESYISGRVAPRLTGGFKRINRDKYPQLKNITKCPGSYASNKRLALEASLLVDSVYPERLDIVGLIETRSRISAFTIDPRHVSKVYKDKTQPNQIRHIRYTIFYIGTNNGDVFKMLLFNEVEDNFSQHSTSATNRFLGNHSLDGFTDSMYFNTPYSSSSIVSTGNIRFLRHLTTLTTNEKITDLLFIYNSFLNRTTEIISSDKQFTYSAMDKFFLLVFNQADIIQVEVTQCDRFKTCKECVALKDPDCYWNEILQKCDTSTDGLSNIITGFHVSCEDLDVDKSKIHFDVKRVSSPITSNTSELLSNTPVKRQCPFENERITHYVLKLLFSGFIGVIIGFIIGVVLLLIIQKFIKLNKSKCRNVIILNSKNQTERSLNDICSSVSDQNMNLLQHSKQGTVCSHSKYPACLTPSTMNNEQLLMPQMNNTHDPCDYLSHEMKFIANNEKQSFPLSEQALASSLPLWDDKIYMMSIDGKTNTNPVTKIMNNQYISNDRNTSQVINTFSSNNDNYADNFDEFQQYKVAEPSSKVVGRTFQKIK</sequence>
<dbReference type="PANTHER" id="PTHR11036">
    <property type="entry name" value="SEMAPHORIN"/>
    <property type="match status" value="1"/>
</dbReference>
<dbReference type="InterPro" id="IPR015943">
    <property type="entry name" value="WD40/YVTN_repeat-like_dom_sf"/>
</dbReference>
<evidence type="ECO:0000256" key="7">
    <source>
        <dbReference type="SAM" id="SignalP"/>
    </source>
</evidence>
<dbReference type="InterPro" id="IPR001627">
    <property type="entry name" value="Semap_dom"/>
</dbReference>
<dbReference type="InterPro" id="IPR002165">
    <property type="entry name" value="Plexin_repeat"/>
</dbReference>
<name>A0AA85KGV2_TRIRE</name>
<dbReference type="InterPro" id="IPR036352">
    <property type="entry name" value="Semap_dom_sf"/>
</dbReference>
<keyword evidence="2 6" id="KW-0472">Membrane</keyword>
<evidence type="ECO:0000256" key="1">
    <source>
        <dbReference type="ARBA" id="ARBA00004370"/>
    </source>
</evidence>
<reference evidence="10" key="2">
    <citation type="submission" date="2023-11" db="UniProtKB">
        <authorList>
            <consortium name="WormBaseParasite"/>
        </authorList>
    </citation>
    <scope>IDENTIFICATION</scope>
</reference>
<evidence type="ECO:0000256" key="2">
    <source>
        <dbReference type="ARBA" id="ARBA00023136"/>
    </source>
</evidence>
<protein>
    <recommendedName>
        <fullName evidence="8">Sema domain-containing protein</fullName>
    </recommendedName>
</protein>
<feature type="transmembrane region" description="Helical" evidence="6">
    <location>
        <begin position="746"/>
        <end position="772"/>
    </location>
</feature>
<dbReference type="WBParaSite" id="TREG1_85790.1">
    <property type="protein sequence ID" value="TREG1_85790.1"/>
    <property type="gene ID" value="TREG1_85790"/>
</dbReference>
<dbReference type="AlphaFoldDB" id="A0AA85KGV2"/>
<dbReference type="Proteomes" id="UP000050795">
    <property type="component" value="Unassembled WGS sequence"/>
</dbReference>
<dbReference type="SUPFAM" id="SSF103575">
    <property type="entry name" value="Plexin repeat"/>
    <property type="match status" value="1"/>
</dbReference>
<evidence type="ECO:0000313" key="9">
    <source>
        <dbReference type="Proteomes" id="UP000050795"/>
    </source>
</evidence>
<dbReference type="InterPro" id="IPR027231">
    <property type="entry name" value="Semaphorin"/>
</dbReference>
<dbReference type="Gene3D" id="2.130.10.10">
    <property type="entry name" value="YVTN repeat-like/Quinoprotein amine dehydrogenase"/>
    <property type="match status" value="1"/>
</dbReference>